<dbReference type="InterPro" id="IPR016181">
    <property type="entry name" value="Acyl_CoA_acyltransferase"/>
</dbReference>
<keyword evidence="2" id="KW-0378">Hydrolase</keyword>
<dbReference type="EMBL" id="JAPQKO010000006">
    <property type="protein sequence ID" value="KAJ5155574.1"/>
    <property type="molecule type" value="Genomic_DNA"/>
</dbReference>
<reference evidence="7" key="2">
    <citation type="journal article" date="2023" name="IMA Fungus">
        <title>Comparative genomic study of the Penicillium genus elucidates a diverse pangenome and 15 lateral gene transfer events.</title>
        <authorList>
            <person name="Petersen C."/>
            <person name="Sorensen T."/>
            <person name="Nielsen M.R."/>
            <person name="Sondergaard T.E."/>
            <person name="Sorensen J.L."/>
            <person name="Fitzpatrick D.A."/>
            <person name="Frisvad J.C."/>
            <person name="Nielsen K.L."/>
        </authorList>
    </citation>
    <scope>NUCLEOTIDE SEQUENCE</scope>
    <source>
        <strain evidence="7">IBT 21917</strain>
    </source>
</reference>
<dbReference type="Proteomes" id="UP001146351">
    <property type="component" value="Unassembled WGS sequence"/>
</dbReference>
<dbReference type="InterPro" id="IPR000182">
    <property type="entry name" value="GNAT_dom"/>
</dbReference>
<dbReference type="Pfam" id="PF00583">
    <property type="entry name" value="Acetyltransf_1"/>
    <property type="match status" value="2"/>
</dbReference>
<organism evidence="7 8">
    <name type="scientific">Penicillium capsulatum</name>
    <dbReference type="NCBI Taxonomy" id="69766"/>
    <lineage>
        <taxon>Eukaryota</taxon>
        <taxon>Fungi</taxon>
        <taxon>Dikarya</taxon>
        <taxon>Ascomycota</taxon>
        <taxon>Pezizomycotina</taxon>
        <taxon>Eurotiomycetes</taxon>
        <taxon>Eurotiomycetidae</taxon>
        <taxon>Eurotiales</taxon>
        <taxon>Aspergillaceae</taxon>
        <taxon>Penicillium</taxon>
    </lineage>
</organism>
<dbReference type="Pfam" id="PF00933">
    <property type="entry name" value="Glyco_hydro_3"/>
    <property type="match status" value="1"/>
</dbReference>
<evidence type="ECO:0000256" key="3">
    <source>
        <dbReference type="ARBA" id="ARBA00023180"/>
    </source>
</evidence>
<dbReference type="InterPro" id="IPR050226">
    <property type="entry name" value="NagZ_Beta-hexosaminidase"/>
</dbReference>
<dbReference type="Gene3D" id="3.20.20.300">
    <property type="entry name" value="Glycoside hydrolase, family 3, N-terminal domain"/>
    <property type="match status" value="1"/>
</dbReference>
<evidence type="ECO:0000256" key="4">
    <source>
        <dbReference type="ARBA" id="ARBA00023277"/>
    </source>
</evidence>
<dbReference type="GO" id="GO:0004553">
    <property type="term" value="F:hydrolase activity, hydrolyzing O-glycosyl compounds"/>
    <property type="evidence" value="ECO:0007669"/>
    <property type="project" value="InterPro"/>
</dbReference>
<proteinExistence type="inferred from homology"/>
<keyword evidence="3" id="KW-0325">Glycoprotein</keyword>
<dbReference type="InterPro" id="IPR001764">
    <property type="entry name" value="Glyco_hydro_3_N"/>
</dbReference>
<dbReference type="PROSITE" id="PS51186">
    <property type="entry name" value="GNAT"/>
    <property type="match status" value="2"/>
</dbReference>
<comment type="similarity">
    <text evidence="1">Belongs to the glycosyl hydrolase 3 family.</text>
</comment>
<accession>A0A9W9HSJ6</accession>
<keyword evidence="4" id="KW-0119">Carbohydrate metabolism</keyword>
<evidence type="ECO:0000256" key="5">
    <source>
        <dbReference type="ARBA" id="ARBA00023295"/>
    </source>
</evidence>
<dbReference type="CDD" id="cd04301">
    <property type="entry name" value="NAT_SF"/>
    <property type="match status" value="2"/>
</dbReference>
<dbReference type="GO" id="GO:0005975">
    <property type="term" value="P:carbohydrate metabolic process"/>
    <property type="evidence" value="ECO:0007669"/>
    <property type="project" value="InterPro"/>
</dbReference>
<name>A0A9W9HSJ6_9EURO</name>
<dbReference type="GO" id="GO:0016747">
    <property type="term" value="F:acyltransferase activity, transferring groups other than amino-acyl groups"/>
    <property type="evidence" value="ECO:0007669"/>
    <property type="project" value="InterPro"/>
</dbReference>
<dbReference type="InterPro" id="IPR036962">
    <property type="entry name" value="Glyco_hydro_3_N_sf"/>
</dbReference>
<keyword evidence="8" id="KW-1185">Reference proteome</keyword>
<dbReference type="Gene3D" id="3.40.630.30">
    <property type="match status" value="2"/>
</dbReference>
<gene>
    <name evidence="7" type="ORF">N7492_008377</name>
</gene>
<feature type="domain" description="N-acetyltransferase" evidence="6">
    <location>
        <begin position="536"/>
        <end position="703"/>
    </location>
</feature>
<dbReference type="PANTHER" id="PTHR30480:SF16">
    <property type="entry name" value="GLYCOSIDE HYDROLASE FAMILY 3 DOMAIN PROTEIN"/>
    <property type="match status" value="1"/>
</dbReference>
<dbReference type="PANTHER" id="PTHR30480">
    <property type="entry name" value="BETA-HEXOSAMINIDASE-RELATED"/>
    <property type="match status" value="1"/>
</dbReference>
<dbReference type="AlphaFoldDB" id="A0A9W9HSJ6"/>
<feature type="domain" description="N-acetyltransferase" evidence="6">
    <location>
        <begin position="706"/>
        <end position="850"/>
    </location>
</feature>
<dbReference type="InterPro" id="IPR036881">
    <property type="entry name" value="Glyco_hydro_3_C_sf"/>
</dbReference>
<evidence type="ECO:0000313" key="8">
    <source>
        <dbReference type="Proteomes" id="UP001146351"/>
    </source>
</evidence>
<evidence type="ECO:0000256" key="1">
    <source>
        <dbReference type="ARBA" id="ARBA00005336"/>
    </source>
</evidence>
<dbReference type="Gene3D" id="3.40.50.1700">
    <property type="entry name" value="Glycoside hydrolase family 3 C-terminal domain"/>
    <property type="match status" value="1"/>
</dbReference>
<evidence type="ECO:0000313" key="7">
    <source>
        <dbReference type="EMBL" id="KAJ5155574.1"/>
    </source>
</evidence>
<sequence length="850" mass="93948">MEELKKKVGQLFAVGFHGHTLSSEIKTLIRDYHIGGIVLFSRNIQTAEQLQTLVLDLQKEAHAAGHRRPLFIGIDQENGIVARITPPIASRVPGPMALGATHDPEIAYHASKATGKILDLFGINTNYAPICDINSEPLNPVIGVRSPGDNPEFVGRFASATGRGLRELNVIPSAKHFPGHGDTAVDSHYGLPEIPKTRDQLERCELIPFRRAVAEGVETVMTAHIALPNIDKELPATLSPVILDILRKDMGYDGMIVTDCLEMDGIRSTFGTEMGSVLAVKAGSDSVMICHTFKVQVASIEKVCSAVSDGTIELDRLNEATRRVGRVKDGFLNWDDAFRPRNLHGLQELNDEVATLSKDAYERSVTLVRDQPKILPLSDSSHIVFLFPGDKTPAGGAVDGEGLGRQDSYQATAYLDILKRYNSSIREIKYGKSGLSEEQWTEVRAADVVILVSINARESAYQETLGHQLPANTRALVAIAACAPYDFLEAPEVQTYITTYEPTIEAFSVAADIIFGAKIAKGTLPIQHGVSTTPEFNIERFNPERDLNDVLSAWEAALPTYPIPAENLEPLISRENAHHFVARVGPKLAGFCLVYSNAHGNPNTVHIAVVAVIPEYQGQGIGTSLLTETRSYFRTQFNIHRLNLGSSFPRFWPGVPRDLGQKVQDFFIHRGFRLSPPSARSVDLYQDIRSFQAPEKYMARAHERGFRFAPLQPEDYDACLVGQRKNFSDKSGWVEAYIQLHPERYPSQVMTAFDSEGRQVGWTLMLSPVPELNHIWAFPQLCGPQTGLIGCVGVDADHRKSGIGLALICHAVENMKQRGIEGVFVDWVALDGWYEQVGFEVWRSYRPGEI</sequence>
<dbReference type="GO" id="GO:0009254">
    <property type="term" value="P:peptidoglycan turnover"/>
    <property type="evidence" value="ECO:0007669"/>
    <property type="project" value="TreeGrafter"/>
</dbReference>
<dbReference type="SUPFAM" id="SSF55729">
    <property type="entry name" value="Acyl-CoA N-acyltransferases (Nat)"/>
    <property type="match status" value="2"/>
</dbReference>
<evidence type="ECO:0000256" key="2">
    <source>
        <dbReference type="ARBA" id="ARBA00022801"/>
    </source>
</evidence>
<dbReference type="OrthoDB" id="47059at2759"/>
<protein>
    <recommendedName>
        <fullName evidence="6">N-acetyltransferase domain-containing protein</fullName>
    </recommendedName>
</protein>
<reference evidence="7" key="1">
    <citation type="submission" date="2022-11" db="EMBL/GenBank/DDBJ databases">
        <authorList>
            <person name="Petersen C."/>
        </authorList>
    </citation>
    <scope>NUCLEOTIDE SEQUENCE</scope>
    <source>
        <strain evidence="7">IBT 21917</strain>
    </source>
</reference>
<dbReference type="SUPFAM" id="SSF51445">
    <property type="entry name" value="(Trans)glycosidases"/>
    <property type="match status" value="1"/>
</dbReference>
<keyword evidence="5" id="KW-0326">Glycosidase</keyword>
<evidence type="ECO:0000259" key="6">
    <source>
        <dbReference type="PROSITE" id="PS51186"/>
    </source>
</evidence>
<dbReference type="InterPro" id="IPR017853">
    <property type="entry name" value="GH"/>
</dbReference>
<comment type="caution">
    <text evidence="7">The sequence shown here is derived from an EMBL/GenBank/DDBJ whole genome shotgun (WGS) entry which is preliminary data.</text>
</comment>